<evidence type="ECO:0000256" key="1">
    <source>
        <dbReference type="SAM" id="MobiDB-lite"/>
    </source>
</evidence>
<feature type="region of interest" description="Disordered" evidence="1">
    <location>
        <begin position="33"/>
        <end position="52"/>
    </location>
</feature>
<dbReference type="InterPro" id="IPR024520">
    <property type="entry name" value="DUF3558"/>
</dbReference>
<dbReference type="RefSeq" id="WP_346053333.1">
    <property type="nucleotide sequence ID" value="NZ_BAABIB010000045.1"/>
</dbReference>
<comment type="caution">
    <text evidence="3">The sequence shown here is derived from an EMBL/GenBank/DDBJ whole genome shotgun (WGS) entry which is preliminary data.</text>
</comment>
<keyword evidence="2" id="KW-0732">Signal</keyword>
<proteinExistence type="predicted"/>
<keyword evidence="4" id="KW-1185">Reference proteome</keyword>
<name>A0ABP9Q6V4_9PSEU</name>
<evidence type="ECO:0000313" key="4">
    <source>
        <dbReference type="Proteomes" id="UP001500192"/>
    </source>
</evidence>
<gene>
    <name evidence="3" type="ORF">GCM10023214_17780</name>
</gene>
<accession>A0ABP9Q6V4</accession>
<dbReference type="PROSITE" id="PS51257">
    <property type="entry name" value="PROKAR_LIPOPROTEIN"/>
    <property type="match status" value="1"/>
</dbReference>
<feature type="signal peptide" evidence="2">
    <location>
        <begin position="1"/>
        <end position="22"/>
    </location>
</feature>
<sequence>MSKTRAFQLGAAVLAAAGVLSACSGGSGGGGSIPPLSSTPGSTAASSSAEQLAPAVANPLPTDALVSDPCSALSAEQVQNIGLSGPGTSEQSDAGPMCKWKSATSQFNAVFISPITANKNGLNDIYANKPKDKYFEPTTVSGYPAVYADILDSRANGDCSLWVGVTDQLAVSVSTQIGTGQNKSNPCPVVERVATAMIQHLQGS</sequence>
<dbReference type="Pfam" id="PF12079">
    <property type="entry name" value="DUF3558"/>
    <property type="match status" value="1"/>
</dbReference>
<organism evidence="3 4">
    <name type="scientific">Amycolatopsis dongchuanensis</name>
    <dbReference type="NCBI Taxonomy" id="1070866"/>
    <lineage>
        <taxon>Bacteria</taxon>
        <taxon>Bacillati</taxon>
        <taxon>Actinomycetota</taxon>
        <taxon>Actinomycetes</taxon>
        <taxon>Pseudonocardiales</taxon>
        <taxon>Pseudonocardiaceae</taxon>
        <taxon>Amycolatopsis</taxon>
    </lineage>
</organism>
<evidence type="ECO:0000256" key="2">
    <source>
        <dbReference type="SAM" id="SignalP"/>
    </source>
</evidence>
<protein>
    <submittedName>
        <fullName evidence="3">DUF3558 domain-containing protein</fullName>
    </submittedName>
</protein>
<dbReference type="Proteomes" id="UP001500192">
    <property type="component" value="Unassembled WGS sequence"/>
</dbReference>
<reference evidence="4" key="1">
    <citation type="journal article" date="2019" name="Int. J. Syst. Evol. Microbiol.">
        <title>The Global Catalogue of Microorganisms (GCM) 10K type strain sequencing project: providing services to taxonomists for standard genome sequencing and annotation.</title>
        <authorList>
            <consortium name="The Broad Institute Genomics Platform"/>
            <consortium name="The Broad Institute Genome Sequencing Center for Infectious Disease"/>
            <person name="Wu L."/>
            <person name="Ma J."/>
        </authorList>
    </citation>
    <scope>NUCLEOTIDE SEQUENCE [LARGE SCALE GENOMIC DNA]</scope>
    <source>
        <strain evidence="4">JCM 18054</strain>
    </source>
</reference>
<evidence type="ECO:0000313" key="3">
    <source>
        <dbReference type="EMBL" id="GAA5157748.1"/>
    </source>
</evidence>
<feature type="compositionally biased region" description="Low complexity" evidence="1">
    <location>
        <begin position="33"/>
        <end position="49"/>
    </location>
</feature>
<feature type="chain" id="PRO_5045943364" evidence="2">
    <location>
        <begin position="23"/>
        <end position="204"/>
    </location>
</feature>
<dbReference type="EMBL" id="BAABIB010000045">
    <property type="protein sequence ID" value="GAA5157748.1"/>
    <property type="molecule type" value="Genomic_DNA"/>
</dbReference>